<dbReference type="EMBL" id="AAYY01000001">
    <property type="protein sequence ID" value="EDP45244.1"/>
    <property type="molecule type" value="Genomic_DNA"/>
</dbReference>
<dbReference type="InterPro" id="IPR025481">
    <property type="entry name" value="Cell_Morphogen_C"/>
</dbReference>
<dbReference type="SUPFAM" id="SSF48371">
    <property type="entry name" value="ARM repeat"/>
    <property type="match status" value="1"/>
</dbReference>
<protein>
    <recommendedName>
        <fullName evidence="7">Cell morphogenesis protein N-terminal domain-containing protein</fullName>
    </recommendedName>
</protein>
<evidence type="ECO:0008006" key="7">
    <source>
        <dbReference type="Google" id="ProtNLM"/>
    </source>
</evidence>
<feature type="domain" description="Cell morphogenesis protein N-terminal" evidence="2">
    <location>
        <begin position="787"/>
        <end position="1019"/>
    </location>
</feature>
<evidence type="ECO:0000259" key="4">
    <source>
        <dbReference type="Pfam" id="PF14228"/>
    </source>
</evidence>
<reference evidence="5 6" key="1">
    <citation type="journal article" date="2007" name="Proc. Natl. Acad. Sci. U.S.A.">
        <title>Dandruff-associated Malassezia genomes reveal convergent and divergent virulence traits shared with plant and human fungal pathogens.</title>
        <authorList>
            <person name="Xu J."/>
            <person name="Saunders C.W."/>
            <person name="Hu P."/>
            <person name="Grant R.A."/>
            <person name="Boekhout T."/>
            <person name="Kuramae E.E."/>
            <person name="Kronstad J.W."/>
            <person name="Deangelis Y.M."/>
            <person name="Reeder N.L."/>
            <person name="Johnstone K.R."/>
            <person name="Leland M."/>
            <person name="Fieno A.M."/>
            <person name="Begley W.M."/>
            <person name="Sun Y."/>
            <person name="Lacey M.P."/>
            <person name="Chaudhary T."/>
            <person name="Keough T."/>
            <person name="Chu L."/>
            <person name="Sears R."/>
            <person name="Yuan B."/>
            <person name="Dawson T.L.Jr."/>
        </authorList>
    </citation>
    <scope>NUCLEOTIDE SEQUENCE [LARGE SCALE GENOMIC DNA]</scope>
    <source>
        <strain evidence="6">ATCC MYA-4612 / CBS 7966</strain>
    </source>
</reference>
<comment type="caution">
    <text evidence="5">The sequence shown here is derived from an EMBL/GenBank/DDBJ whole genome shotgun (WGS) entry which is preliminary data.</text>
</comment>
<feature type="region of interest" description="Disordered" evidence="1">
    <location>
        <begin position="206"/>
        <end position="233"/>
    </location>
</feature>
<dbReference type="PANTHER" id="PTHR12295:SF30">
    <property type="entry name" value="PROTEIN FURRY"/>
    <property type="match status" value="1"/>
</dbReference>
<dbReference type="FunCoup" id="A8PSC6">
    <property type="interactions" value="195"/>
</dbReference>
<feature type="compositionally biased region" description="Polar residues" evidence="1">
    <location>
        <begin position="214"/>
        <end position="233"/>
    </location>
</feature>
<gene>
    <name evidence="5" type="ORF">MGL_0233</name>
</gene>
<dbReference type="Pfam" id="PF14225">
    <property type="entry name" value="MOR2-PAG1_C"/>
    <property type="match status" value="1"/>
</dbReference>
<dbReference type="Proteomes" id="UP000008837">
    <property type="component" value="Unassembled WGS sequence"/>
</dbReference>
<evidence type="ECO:0000313" key="6">
    <source>
        <dbReference type="Proteomes" id="UP000008837"/>
    </source>
</evidence>
<evidence type="ECO:0000313" key="5">
    <source>
        <dbReference type="EMBL" id="EDP45244.1"/>
    </source>
</evidence>
<feature type="compositionally biased region" description="Polar residues" evidence="1">
    <location>
        <begin position="149"/>
        <end position="166"/>
    </location>
</feature>
<feature type="domain" description="Cell morphogenesis central region" evidence="4">
    <location>
        <begin position="1838"/>
        <end position="1901"/>
    </location>
</feature>
<feature type="compositionally biased region" description="Low complexity" evidence="1">
    <location>
        <begin position="2334"/>
        <end position="2343"/>
    </location>
</feature>
<dbReference type="InterPro" id="IPR029473">
    <property type="entry name" value="MOR2-PAG1_mid"/>
</dbReference>
<dbReference type="KEGG" id="mgl:MGL_0233"/>
<proteinExistence type="predicted"/>
<dbReference type="PANTHER" id="PTHR12295">
    <property type="entry name" value="FURRY-RELATED"/>
    <property type="match status" value="1"/>
</dbReference>
<name>A8PSC6_MALGO</name>
<dbReference type="RefSeq" id="XP_001732458.1">
    <property type="nucleotide sequence ID" value="XM_001732406.1"/>
</dbReference>
<feature type="compositionally biased region" description="Low complexity" evidence="1">
    <location>
        <begin position="51"/>
        <end position="69"/>
    </location>
</feature>
<dbReference type="Pfam" id="PF14228">
    <property type="entry name" value="MOR2-PAG1_mid"/>
    <property type="match status" value="2"/>
</dbReference>
<dbReference type="InterPro" id="IPR016024">
    <property type="entry name" value="ARM-type_fold"/>
</dbReference>
<dbReference type="VEuPathDB" id="FungiDB:MGL_0233"/>
<evidence type="ECO:0000259" key="2">
    <source>
        <dbReference type="Pfam" id="PF14222"/>
    </source>
</evidence>
<evidence type="ECO:0000259" key="3">
    <source>
        <dbReference type="Pfam" id="PF14225"/>
    </source>
</evidence>
<dbReference type="GO" id="GO:0000902">
    <property type="term" value="P:cell morphogenesis"/>
    <property type="evidence" value="ECO:0007669"/>
    <property type="project" value="InterPro"/>
</dbReference>
<dbReference type="STRING" id="425265.A8PSC6"/>
<dbReference type="GeneID" id="5856764"/>
<sequence length="2398" mass="261449">MEGVEDVQVVIPDLEEDDGPFQGLDIPLSHGFHSPSGSQAEPAWPGSSDEPLLLGPASGAGGAPATAPSKSRAGRLRHFRSGSLSTDEVASISTKSSFRFGSSLTNAFSGIDYFQTPNRNSDRSDGLHNFSFPVKKSSFASLRAAIKGQSSAPSTKDSSDLISSPNGPLLDADAQSLGSKRMGRSFPLASDISAVSSGLANVTGMQRPSRWHFKSNSQASTSQDSGSIPMSHSPSRVMRAKHAHCGSQLSENSVDGVLASPSEGSVVATGNDGLSSPVGLGPMDDVDPLSRLSPICDIPPTVSPVAFAMRQILHRFQALADDALHLVLTTPLDCDALLIMFPSAAHHAAWDDVWNSLASMAQHDRQLTTNSLLAWRLDALDQPLMLRPARRRPSDTLSVSSSSSNSHAGDLLRRRRALAATYLTCRALLGTIPPGTNDRMGADMDEDDPAMDEFVTTVFQFLHLCSLDRESERGAQVKLHVSLQQQCFDMVARLIGELSRQCLPALGDQFVSILHQSSAVAVSRDNELLTEAAVLGMRYLRITIYPMDVFEAGAQFVGILARFFAHSHGYRIKRAFARVLHTIIEPVARTASAELHHPAWVQAMSTLMPKAQAMACRSRYCSVAFPLWTAALCASPPDVLLERWYACIEAGWSRLKERPKDAELRLIIYTCASQLFWAYLFRCHEGTNPTHRRLDAFFHLCLPAVRSSVSPLDVCMEPCVDILSAALLRQFEYTHSIVLDLLRHTQQLDRKTGSATALVVGSSSSSTSSSSATAAAAAAANNFFQPDVLQPTRMCMAIRAIALSLHVYVSGEASALPGGERPSIEDMASEPLKTIPYPSADVERAYTQFFSVSTQIALHCDYLVKDLTVLDDQVPLARGTNVPILHGERALQDAENYEVRAHANGAFTVAYAREHQPHLELLRTCIETWPRCMSSTASKSTCQALLFRGLFSVEPSVQRASAAALMRFARGQDGAQVILRAFLQWFFRKDGVVWELQSHADVLVSQFAHVTDLVADLLALFLSQSEDALSHDTFREFTAGALLFLCLPSAALRRHVIELLLQASLSSVSTATPAAESRATAKFPDTAPPPDAAAVLTCGELFARPCTCFLHEDHPELSASQRARIAKWRSTGDAYPLSRLASSGEHCSLWRMALPNVLREIVSTAPRLAMQLYHLLLGAVQCLEPSIATIAHLRKSAARVPPTLTFVRSTWRMYILTLCTVGIQSTKHVALLVPYLGCEDVDLQDAAADALSHVHEHAYSSLVTALAPLFDNPLWPVRLSIGRILASTASMLPCPSVEPILLSWLHQTLHVLQLDLAPDVHVYQLRRFFCVLLASFYQSLGVESSQHAFPLELRMRLLVVLHDWHSLQDASRLAAQLSAAVERSAAGPKDKVIVSLRHELHLLARHAELAMAALCAGPIDDTPSMHGPTILGWLCDMLAAPSASSRETAQRGLHALLEHNLTHVPLLRALVTQCYRDLAHTQASRTVFLVLVDAWLKLQPLESQTHLAEAQIMCVALCMLAHRDVQIRVGALRILEAYAERQHVSVSFASMAPRVRSSQAASYLEAQRWISYHLSLGHVSSSTSACVLAELTQHMEHIPQAFHQQVLSLLPAWLSAIQFEPESIEHVHLVSLTHMFGVTHPLAVRALWQAVDITPSGARMLLHFLQSRALYYRSVEFIELARMIISSLASSAAQSLQYALYETLSPHAMIPFVPEPATMLPFSLDAWLPPPGTDLMPLPRALTTLLFLSECVSATLLRREHLPVVLHALCMYTDGLPPSLHTSVVRAAEQILCVLATQGLDSAAPPPAYLRAMHAAFSMKRADHVALDDMQVPKKMTALVDALAKLAAPHVPAIRDLWSEVALQWSTNAPNRRMACRSLQIMRALRPTYPALTVPNLVARLADTLALSDAIPYTLEVLNTLEALLATATADVLPPIYWTVVACAGTALEPVFSASLSLLHTWFDQVNMDAETCDALWTSRPSSWDLDAPTLQCMVVRGLRIARTDTTVLHLLVRLAHVPWCELIDSSPEDRVLTLLTAALPWCMQTCDAGKSPAHGAVVTQLADALTLLANDAQRSDIARITTSIARARFRRADDLVRQAATSLALGCTKPRAVHIVSMLILTLYHESVDVCRATLLALVPCLQALHAQGSISTLMPDIPLEPLVRLLRTPLASLALEVLHSPLLVDEAPRSMLQACGWAGPLASLDTKYACTNIRAVSRAWEAPETERGLAFMLDEGDLPETELDALTSQLDDLASFFVQDSTDIPPPDPPSPQSFQVAQILSRSTYSQRDSFSPVPPANLTTPPAAAAWDDASWDMTSRRRSLGSDTSRVFTPSTSATSRVPSPPSTPPIGMGVDSVPDAGEPFFSSTTDTMSSVRMQDHIYEYGHNSEDEQTPSS</sequence>
<feature type="region of interest" description="Disordered" evidence="1">
    <location>
        <begin position="149"/>
        <end position="174"/>
    </location>
</feature>
<dbReference type="GO" id="GO:0005938">
    <property type="term" value="C:cell cortex"/>
    <property type="evidence" value="ECO:0007669"/>
    <property type="project" value="TreeGrafter"/>
</dbReference>
<dbReference type="InterPro" id="IPR039867">
    <property type="entry name" value="Furry/Tao3/Mor2"/>
</dbReference>
<dbReference type="InterPro" id="IPR025614">
    <property type="entry name" value="Cell_morpho_N"/>
</dbReference>
<keyword evidence="6" id="KW-1185">Reference proteome</keyword>
<feature type="domain" description="Cell morphogenesis protein N-terminal" evidence="2">
    <location>
        <begin position="415"/>
        <end position="747"/>
    </location>
</feature>
<feature type="region of interest" description="Disordered" evidence="1">
    <location>
        <begin position="2321"/>
        <end position="2374"/>
    </location>
</feature>
<dbReference type="InParanoid" id="A8PSC6"/>
<feature type="domain" description="Cell morphogenesis protein C-terminal" evidence="3">
    <location>
        <begin position="1934"/>
        <end position="2185"/>
    </location>
</feature>
<organism evidence="5 6">
    <name type="scientific">Malassezia globosa (strain ATCC MYA-4612 / CBS 7966)</name>
    <name type="common">Dandruff-associated fungus</name>
    <dbReference type="NCBI Taxonomy" id="425265"/>
    <lineage>
        <taxon>Eukaryota</taxon>
        <taxon>Fungi</taxon>
        <taxon>Dikarya</taxon>
        <taxon>Basidiomycota</taxon>
        <taxon>Ustilaginomycotina</taxon>
        <taxon>Malasseziomycetes</taxon>
        <taxon>Malasseziales</taxon>
        <taxon>Malasseziaceae</taxon>
        <taxon>Malassezia</taxon>
    </lineage>
</organism>
<dbReference type="Pfam" id="PF14222">
    <property type="entry name" value="MOR2-PAG1_N"/>
    <property type="match status" value="2"/>
</dbReference>
<evidence type="ECO:0000256" key="1">
    <source>
        <dbReference type="SAM" id="MobiDB-lite"/>
    </source>
</evidence>
<dbReference type="GO" id="GO:0030427">
    <property type="term" value="C:site of polarized growth"/>
    <property type="evidence" value="ECO:0007669"/>
    <property type="project" value="TreeGrafter"/>
</dbReference>
<feature type="region of interest" description="Disordered" evidence="1">
    <location>
        <begin position="2288"/>
        <end position="2308"/>
    </location>
</feature>
<dbReference type="OMA" id="MRYLRIT"/>
<feature type="domain" description="Cell morphogenesis central region" evidence="4">
    <location>
        <begin position="1452"/>
        <end position="1669"/>
    </location>
</feature>
<dbReference type="OrthoDB" id="6287725at2759"/>
<feature type="region of interest" description="Disordered" evidence="1">
    <location>
        <begin position="1"/>
        <end position="79"/>
    </location>
</feature>
<accession>A8PSC6</accession>